<evidence type="ECO:0000256" key="2">
    <source>
        <dbReference type="ARBA" id="ARBA00011123"/>
    </source>
</evidence>
<keyword evidence="6" id="KW-0436">Ligase</keyword>
<accession>A0A4R3KY19</accession>
<comment type="catalytic activity">
    <reaction evidence="5 6">
        <text>L-glutamyl-tRNA(Gln) + L-glutamine + ATP + H2O = L-glutaminyl-tRNA(Gln) + L-glutamate + ADP + phosphate + H(+)</text>
        <dbReference type="Rhea" id="RHEA:17521"/>
        <dbReference type="Rhea" id="RHEA-COMP:9681"/>
        <dbReference type="Rhea" id="RHEA-COMP:9684"/>
        <dbReference type="ChEBI" id="CHEBI:15377"/>
        <dbReference type="ChEBI" id="CHEBI:15378"/>
        <dbReference type="ChEBI" id="CHEBI:29985"/>
        <dbReference type="ChEBI" id="CHEBI:30616"/>
        <dbReference type="ChEBI" id="CHEBI:43474"/>
        <dbReference type="ChEBI" id="CHEBI:58359"/>
        <dbReference type="ChEBI" id="CHEBI:78520"/>
        <dbReference type="ChEBI" id="CHEBI:78521"/>
        <dbReference type="ChEBI" id="CHEBI:456216"/>
    </reaction>
</comment>
<proteinExistence type="inferred from homology"/>
<dbReference type="GO" id="GO:0006450">
    <property type="term" value="P:regulation of translational fidelity"/>
    <property type="evidence" value="ECO:0007669"/>
    <property type="project" value="InterPro"/>
</dbReference>
<dbReference type="GO" id="GO:0070681">
    <property type="term" value="P:glutaminyl-tRNAGln biosynthesis via transamidation"/>
    <property type="evidence" value="ECO:0007669"/>
    <property type="project" value="TreeGrafter"/>
</dbReference>
<dbReference type="RefSeq" id="WP_158279979.1">
    <property type="nucleotide sequence ID" value="NZ_CP068564.1"/>
</dbReference>
<evidence type="ECO:0000256" key="5">
    <source>
        <dbReference type="ARBA" id="ARBA00047913"/>
    </source>
</evidence>
<comment type="catalytic activity">
    <reaction evidence="4 6">
        <text>L-aspartyl-tRNA(Asn) + L-glutamine + ATP + H2O = L-asparaginyl-tRNA(Asn) + L-glutamate + ADP + phosphate + 2 H(+)</text>
        <dbReference type="Rhea" id="RHEA:14513"/>
        <dbReference type="Rhea" id="RHEA-COMP:9674"/>
        <dbReference type="Rhea" id="RHEA-COMP:9677"/>
        <dbReference type="ChEBI" id="CHEBI:15377"/>
        <dbReference type="ChEBI" id="CHEBI:15378"/>
        <dbReference type="ChEBI" id="CHEBI:29985"/>
        <dbReference type="ChEBI" id="CHEBI:30616"/>
        <dbReference type="ChEBI" id="CHEBI:43474"/>
        <dbReference type="ChEBI" id="CHEBI:58359"/>
        <dbReference type="ChEBI" id="CHEBI:78515"/>
        <dbReference type="ChEBI" id="CHEBI:78516"/>
        <dbReference type="ChEBI" id="CHEBI:456216"/>
    </reaction>
</comment>
<dbReference type="GO" id="GO:0016740">
    <property type="term" value="F:transferase activity"/>
    <property type="evidence" value="ECO:0007669"/>
    <property type="project" value="UniProtKB-KW"/>
</dbReference>
<dbReference type="GO" id="GO:0006412">
    <property type="term" value="P:translation"/>
    <property type="evidence" value="ECO:0007669"/>
    <property type="project" value="UniProtKB-UniRule"/>
</dbReference>
<dbReference type="GO" id="GO:0050567">
    <property type="term" value="F:glutaminyl-tRNA synthase (glutamine-hydrolyzing) activity"/>
    <property type="evidence" value="ECO:0007669"/>
    <property type="project" value="UniProtKB-UniRule"/>
</dbReference>
<dbReference type="Gene3D" id="1.10.20.60">
    <property type="entry name" value="Glu-tRNAGln amidotransferase C subunit, N-terminal domain"/>
    <property type="match status" value="1"/>
</dbReference>
<dbReference type="SUPFAM" id="SSF141000">
    <property type="entry name" value="Glu-tRNAGln amidotransferase C subunit"/>
    <property type="match status" value="1"/>
</dbReference>
<keyword evidence="8" id="KW-1185">Reference proteome</keyword>
<evidence type="ECO:0000313" key="8">
    <source>
        <dbReference type="Proteomes" id="UP000294567"/>
    </source>
</evidence>
<sequence length="94" mass="11011">MISIEDIMYISEMCKLKFTEDEAKKIIEEFTEIINCVDKLGEVNTENVAPTYFINYNMQLLREDVVEEGLSKEDALRNAPEEQYGYFKLLNVMD</sequence>
<evidence type="ECO:0000256" key="6">
    <source>
        <dbReference type="HAMAP-Rule" id="MF_00122"/>
    </source>
</evidence>
<dbReference type="PANTHER" id="PTHR15004:SF0">
    <property type="entry name" value="GLUTAMYL-TRNA(GLN) AMIDOTRANSFERASE SUBUNIT C, MITOCHONDRIAL"/>
    <property type="match status" value="1"/>
</dbReference>
<gene>
    <name evidence="6" type="primary">gatC</name>
    <name evidence="7" type="ORF">EDD65_1035</name>
</gene>
<dbReference type="AlphaFoldDB" id="A0A4R3KY19"/>
<comment type="caution">
    <text evidence="7">The sequence shown here is derived from an EMBL/GenBank/DDBJ whole genome shotgun (WGS) entry which is preliminary data.</text>
</comment>
<evidence type="ECO:0000313" key="7">
    <source>
        <dbReference type="EMBL" id="TCS90708.1"/>
    </source>
</evidence>
<dbReference type="GO" id="GO:0050566">
    <property type="term" value="F:asparaginyl-tRNA synthase (glutamine-hydrolyzing) activity"/>
    <property type="evidence" value="ECO:0007669"/>
    <property type="project" value="RHEA"/>
</dbReference>
<comment type="similarity">
    <text evidence="1 6">Belongs to the GatC family.</text>
</comment>
<dbReference type="EMBL" id="SMAE01000003">
    <property type="protein sequence ID" value="TCS90708.1"/>
    <property type="molecule type" value="Genomic_DNA"/>
</dbReference>
<comment type="function">
    <text evidence="3 6">Allows the formation of correctly charged Asn-tRNA(Asn) or Gln-tRNA(Gln) through the transamidation of misacylated Asp-tRNA(Asn) or Glu-tRNA(Gln) in organisms which lack either or both of asparaginyl-tRNA or glutaminyl-tRNA synthetases. The reaction takes place in the presence of glutamine and ATP through an activated phospho-Asp-tRNA(Asn) or phospho-Glu-tRNA(Gln).</text>
</comment>
<keyword evidence="6" id="KW-0648">Protein biosynthesis</keyword>
<reference evidence="7 8" key="1">
    <citation type="submission" date="2019-03" db="EMBL/GenBank/DDBJ databases">
        <title>Genomic Encyclopedia of Type Strains, Phase IV (KMG-IV): sequencing the most valuable type-strain genomes for metagenomic binning, comparative biology and taxonomic classification.</title>
        <authorList>
            <person name="Goeker M."/>
        </authorList>
    </citation>
    <scope>NUCLEOTIDE SEQUENCE [LARGE SCALE GENOMIC DNA]</scope>
    <source>
        <strain evidence="7 8">DSM 26752</strain>
    </source>
</reference>
<dbReference type="Proteomes" id="UP000294567">
    <property type="component" value="Unassembled WGS sequence"/>
</dbReference>
<dbReference type="OrthoDB" id="9813938at2"/>
<dbReference type="InterPro" id="IPR036113">
    <property type="entry name" value="Asp/Glu-ADT_sf_sub_c"/>
</dbReference>
<name>A0A4R3KY19_9FIRM</name>
<organism evidence="7 8">
    <name type="scientific">Keratinibaculum paraultunense</name>
    <dbReference type="NCBI Taxonomy" id="1278232"/>
    <lineage>
        <taxon>Bacteria</taxon>
        <taxon>Bacillati</taxon>
        <taxon>Bacillota</taxon>
        <taxon>Tissierellia</taxon>
        <taxon>Tissierellales</taxon>
        <taxon>Tepidimicrobiaceae</taxon>
        <taxon>Keratinibaculum</taxon>
    </lineage>
</organism>
<dbReference type="HAMAP" id="MF_00122">
    <property type="entry name" value="GatC"/>
    <property type="match status" value="1"/>
</dbReference>
<keyword evidence="6" id="KW-0547">Nucleotide-binding</keyword>
<dbReference type="GO" id="GO:0005524">
    <property type="term" value="F:ATP binding"/>
    <property type="evidence" value="ECO:0007669"/>
    <property type="project" value="UniProtKB-KW"/>
</dbReference>
<comment type="subunit">
    <text evidence="2 6">Heterotrimer of A, B and C subunits.</text>
</comment>
<evidence type="ECO:0000256" key="1">
    <source>
        <dbReference type="ARBA" id="ARBA00010757"/>
    </source>
</evidence>
<evidence type="ECO:0000256" key="3">
    <source>
        <dbReference type="ARBA" id="ARBA00024799"/>
    </source>
</evidence>
<dbReference type="Pfam" id="PF02686">
    <property type="entry name" value="GatC"/>
    <property type="match status" value="1"/>
</dbReference>
<dbReference type="NCBIfam" id="TIGR00135">
    <property type="entry name" value="gatC"/>
    <property type="match status" value="1"/>
</dbReference>
<keyword evidence="7" id="KW-0808">Transferase</keyword>
<protein>
    <recommendedName>
        <fullName evidence="6">Aspartyl/glutamyl-tRNA(Asn/Gln) amidotransferase subunit C</fullName>
        <shortName evidence="6">Asp/Glu-ADT subunit C</shortName>
        <ecNumber evidence="6">6.3.5.-</ecNumber>
    </recommendedName>
</protein>
<keyword evidence="6" id="KW-0067">ATP-binding</keyword>
<evidence type="ECO:0000256" key="4">
    <source>
        <dbReference type="ARBA" id="ARBA00047380"/>
    </source>
</evidence>
<dbReference type="PANTHER" id="PTHR15004">
    <property type="entry name" value="GLUTAMYL-TRNA(GLN) AMIDOTRANSFERASE SUBUNIT C, MITOCHONDRIAL"/>
    <property type="match status" value="1"/>
</dbReference>
<dbReference type="InterPro" id="IPR003837">
    <property type="entry name" value="GatC"/>
</dbReference>
<dbReference type="EC" id="6.3.5.-" evidence="6"/>